<sequence>MIKINWDEYKEHKQYSVRDDNFEILLEFMKSFYNMSSPIDMYEVFAADDIASMMLEKRDIKDAEDLENYLFKL</sequence>
<dbReference type="AlphaFoldDB" id="A0A7C3FYA7"/>
<dbReference type="Proteomes" id="UP000886390">
    <property type="component" value="Unassembled WGS sequence"/>
</dbReference>
<comment type="caution">
    <text evidence="1">The sequence shown here is derived from an EMBL/GenBank/DDBJ whole genome shotgun (WGS) entry which is preliminary data.</text>
</comment>
<accession>A0A7C3FYA7</accession>
<name>A0A7C3FYA7_9BACT</name>
<organism evidence="1">
    <name type="scientific">Sulfurimonas autotrophica</name>
    <dbReference type="NCBI Taxonomy" id="202747"/>
    <lineage>
        <taxon>Bacteria</taxon>
        <taxon>Pseudomonadati</taxon>
        <taxon>Campylobacterota</taxon>
        <taxon>Epsilonproteobacteria</taxon>
        <taxon>Campylobacterales</taxon>
        <taxon>Sulfurimonadaceae</taxon>
        <taxon>Sulfurimonas</taxon>
    </lineage>
</organism>
<proteinExistence type="predicted"/>
<dbReference type="EMBL" id="DRNH01000234">
    <property type="protein sequence ID" value="HFB53951.1"/>
    <property type="molecule type" value="Genomic_DNA"/>
</dbReference>
<evidence type="ECO:0000313" key="1">
    <source>
        <dbReference type="EMBL" id="HFB53951.1"/>
    </source>
</evidence>
<gene>
    <name evidence="1" type="ORF">ENJ67_04395</name>
</gene>
<reference evidence="1" key="1">
    <citation type="journal article" date="2020" name="mSystems">
        <title>Genome- and Community-Level Interaction Insights into Carbon Utilization and Element Cycling Functions of Hydrothermarchaeota in Hydrothermal Sediment.</title>
        <authorList>
            <person name="Zhou Z."/>
            <person name="Liu Y."/>
            <person name="Xu W."/>
            <person name="Pan J."/>
            <person name="Luo Z.H."/>
            <person name="Li M."/>
        </authorList>
    </citation>
    <scope>NUCLEOTIDE SEQUENCE [LARGE SCALE GENOMIC DNA]</scope>
    <source>
        <strain evidence="1">HyVt-507</strain>
    </source>
</reference>
<protein>
    <submittedName>
        <fullName evidence="1">Uncharacterized protein</fullName>
    </submittedName>
</protein>